<evidence type="ECO:0000313" key="1">
    <source>
        <dbReference type="EMBL" id="RYR47606.1"/>
    </source>
</evidence>
<comment type="caution">
    <text evidence="1">The sequence shown here is derived from an EMBL/GenBank/DDBJ whole genome shotgun (WGS) entry which is preliminary data.</text>
</comment>
<organism evidence="1 2">
    <name type="scientific">Arachis hypogaea</name>
    <name type="common">Peanut</name>
    <dbReference type="NCBI Taxonomy" id="3818"/>
    <lineage>
        <taxon>Eukaryota</taxon>
        <taxon>Viridiplantae</taxon>
        <taxon>Streptophyta</taxon>
        <taxon>Embryophyta</taxon>
        <taxon>Tracheophyta</taxon>
        <taxon>Spermatophyta</taxon>
        <taxon>Magnoliopsida</taxon>
        <taxon>eudicotyledons</taxon>
        <taxon>Gunneridae</taxon>
        <taxon>Pentapetalae</taxon>
        <taxon>rosids</taxon>
        <taxon>fabids</taxon>
        <taxon>Fabales</taxon>
        <taxon>Fabaceae</taxon>
        <taxon>Papilionoideae</taxon>
        <taxon>50 kb inversion clade</taxon>
        <taxon>dalbergioids sensu lato</taxon>
        <taxon>Dalbergieae</taxon>
        <taxon>Pterocarpus clade</taxon>
        <taxon>Arachis</taxon>
    </lineage>
</organism>
<gene>
    <name evidence="1" type="ORF">Ahy_A07g033551</name>
</gene>
<sequence length="93" mass="10958">MHVTQFDRTLQVFSVEELEPLEKWSQISYRVRLNSRTTVACVQSLHFPYCLAITSCIAASIEWGRYVNPVYRMESVFKVYEVDRCRLQMRSCG</sequence>
<accession>A0A445C9H8</accession>
<protein>
    <submittedName>
        <fullName evidence="1">Uncharacterized protein</fullName>
    </submittedName>
</protein>
<dbReference type="Proteomes" id="UP000289738">
    <property type="component" value="Chromosome A07"/>
</dbReference>
<proteinExistence type="predicted"/>
<reference evidence="1 2" key="1">
    <citation type="submission" date="2019-01" db="EMBL/GenBank/DDBJ databases">
        <title>Sequencing of cultivated peanut Arachis hypogaea provides insights into genome evolution and oil improvement.</title>
        <authorList>
            <person name="Chen X."/>
        </authorList>
    </citation>
    <scope>NUCLEOTIDE SEQUENCE [LARGE SCALE GENOMIC DNA]</scope>
    <source>
        <strain evidence="2">cv. Fuhuasheng</strain>
        <tissue evidence="1">Leaves</tissue>
    </source>
</reference>
<dbReference type="EMBL" id="SDMP01000007">
    <property type="protein sequence ID" value="RYR47606.1"/>
    <property type="molecule type" value="Genomic_DNA"/>
</dbReference>
<keyword evidence="2" id="KW-1185">Reference proteome</keyword>
<name>A0A445C9H8_ARAHY</name>
<dbReference type="AlphaFoldDB" id="A0A445C9H8"/>
<evidence type="ECO:0000313" key="2">
    <source>
        <dbReference type="Proteomes" id="UP000289738"/>
    </source>
</evidence>